<dbReference type="AlphaFoldDB" id="A0AB39TW86"/>
<dbReference type="CDD" id="cd13585">
    <property type="entry name" value="PBP2_TMBP_like"/>
    <property type="match status" value="1"/>
</dbReference>
<dbReference type="SUPFAM" id="SSF53850">
    <property type="entry name" value="Periplasmic binding protein-like II"/>
    <property type="match status" value="1"/>
</dbReference>
<dbReference type="PANTHER" id="PTHR43649:SF12">
    <property type="entry name" value="DIACETYLCHITOBIOSE BINDING PROTEIN DASA"/>
    <property type="match status" value="1"/>
</dbReference>
<gene>
    <name evidence="1" type="ORF">AB2U05_36100</name>
</gene>
<dbReference type="Pfam" id="PF01547">
    <property type="entry name" value="SBP_bac_1"/>
    <property type="match status" value="1"/>
</dbReference>
<name>A0AB39TW86_9ACTN</name>
<dbReference type="EMBL" id="CP163445">
    <property type="protein sequence ID" value="XDQ83548.1"/>
    <property type="molecule type" value="Genomic_DNA"/>
</dbReference>
<sequence length="463" mass="48647">MSARTRPERIPQLGRTALGSALAPTRRTLLAGAAAGGALLLTGTAGCATGGAAGTDAKQIGATPTGTLAGKLTIWSWDVAAKAMQRLGKTFEQRHPGTTVDVLDIGYENAYDKITVGLGAGSGLPDVLTVEGHKVPGYLGTFPGALVDLTGRAQGLKDKYPEATWRTVTDTKGRVYALPWDSGPCALFYRRDHFQQAGIDPATLATWDDYLTAGTALKAATGKKLLILDAKKDTTFGMLLQQQGQAWFVDGKVAVATPAAERALTLLKQLVDRDLVDFEDGWDGLVSGTHDGKAATAPTAAWWDGTLTGDLADLKGRFGVVPLPAFTPGGCRTSNSGGSVLCVPAQSGNPELAWAFLDFLLADRANQTSMMQHEGLFPAYLPALDDPYFQQPAPYYADQPVMKLFAELARAVPAVERTADDTKAGDIVTTAVNQVLHNGADPGTALRSAARQIATATGRPPVS</sequence>
<dbReference type="InterPro" id="IPR006311">
    <property type="entry name" value="TAT_signal"/>
</dbReference>
<evidence type="ECO:0000313" key="1">
    <source>
        <dbReference type="EMBL" id="XDQ83548.1"/>
    </source>
</evidence>
<accession>A0AB39TW86</accession>
<dbReference type="Gene3D" id="3.40.190.10">
    <property type="entry name" value="Periplasmic binding protein-like II"/>
    <property type="match status" value="1"/>
</dbReference>
<organism evidence="1">
    <name type="scientific">Streptomyces sp. Y1</name>
    <dbReference type="NCBI Taxonomy" id="3238634"/>
    <lineage>
        <taxon>Bacteria</taxon>
        <taxon>Bacillati</taxon>
        <taxon>Actinomycetota</taxon>
        <taxon>Actinomycetes</taxon>
        <taxon>Kitasatosporales</taxon>
        <taxon>Streptomycetaceae</taxon>
        <taxon>Streptomyces</taxon>
    </lineage>
</organism>
<dbReference type="PANTHER" id="PTHR43649">
    <property type="entry name" value="ARABINOSE-BINDING PROTEIN-RELATED"/>
    <property type="match status" value="1"/>
</dbReference>
<proteinExistence type="predicted"/>
<dbReference type="RefSeq" id="WP_369185651.1">
    <property type="nucleotide sequence ID" value="NZ_CP163445.1"/>
</dbReference>
<dbReference type="PROSITE" id="PS51318">
    <property type="entry name" value="TAT"/>
    <property type="match status" value="1"/>
</dbReference>
<dbReference type="InterPro" id="IPR050490">
    <property type="entry name" value="Bact_solute-bd_prot1"/>
</dbReference>
<reference evidence="1" key="1">
    <citation type="submission" date="2024-07" db="EMBL/GenBank/DDBJ databases">
        <authorList>
            <person name="Yu S.T."/>
        </authorList>
    </citation>
    <scope>NUCLEOTIDE SEQUENCE</scope>
    <source>
        <strain evidence="1">Y1</strain>
    </source>
</reference>
<protein>
    <submittedName>
        <fullName evidence="1">Sugar ABC transporter substrate-binding protein</fullName>
    </submittedName>
</protein>
<dbReference type="InterPro" id="IPR006059">
    <property type="entry name" value="SBP"/>
</dbReference>